<dbReference type="GO" id="GO:0030014">
    <property type="term" value="C:CCR4-NOT complex"/>
    <property type="evidence" value="ECO:0007669"/>
    <property type="project" value="InterPro"/>
</dbReference>
<organism evidence="1 2">
    <name type="scientific">Prototheca wickerhamii</name>
    <dbReference type="NCBI Taxonomy" id="3111"/>
    <lineage>
        <taxon>Eukaryota</taxon>
        <taxon>Viridiplantae</taxon>
        <taxon>Chlorophyta</taxon>
        <taxon>core chlorophytes</taxon>
        <taxon>Trebouxiophyceae</taxon>
        <taxon>Chlorellales</taxon>
        <taxon>Chlorellaceae</taxon>
        <taxon>Prototheca</taxon>
    </lineage>
</organism>
<dbReference type="EMBL" id="JASFZW010000014">
    <property type="protein sequence ID" value="KAK2075675.1"/>
    <property type="molecule type" value="Genomic_DNA"/>
</dbReference>
<evidence type="ECO:0000313" key="2">
    <source>
        <dbReference type="Proteomes" id="UP001255856"/>
    </source>
</evidence>
<accession>A0AAD9MIV2</accession>
<dbReference type="InterPro" id="IPR019312">
    <property type="entry name" value="CNOT11"/>
</dbReference>
<dbReference type="Pfam" id="PF10155">
    <property type="entry name" value="CNOT11"/>
    <property type="match status" value="1"/>
</dbReference>
<name>A0AAD9MIV2_PROWI</name>
<reference evidence="1" key="1">
    <citation type="submission" date="2021-01" db="EMBL/GenBank/DDBJ databases">
        <authorList>
            <person name="Eckstrom K.M.E."/>
        </authorList>
    </citation>
    <scope>NUCLEOTIDE SEQUENCE</scope>
    <source>
        <strain evidence="1">UVCC 0001</strain>
    </source>
</reference>
<comment type="caution">
    <text evidence="1">The sequence shown here is derived from an EMBL/GenBank/DDBJ whole genome shotgun (WGS) entry which is preliminary data.</text>
</comment>
<gene>
    <name evidence="1" type="ORF">QBZ16_001783</name>
</gene>
<dbReference type="Proteomes" id="UP001255856">
    <property type="component" value="Unassembled WGS sequence"/>
</dbReference>
<evidence type="ECO:0000313" key="1">
    <source>
        <dbReference type="EMBL" id="KAK2075675.1"/>
    </source>
</evidence>
<keyword evidence="2" id="KW-1185">Reference proteome</keyword>
<proteinExistence type="predicted"/>
<sequence length="180" mass="19948">MAELPWLYPRLQLEVFLAEEPPRDEWPNPDEFGRLAREDVRGAEVVLRRAASALAGELGQEGGEHFLRYRQYLRALAGTGPSAGSLELMHGQCSSPALQLEDASVYVSHTIAALEGETEGPGPQLRLVRLFLSLLRDMLPHQPGLLLTCPEIETFCLQQTALAEGVALFQQLKLLQSIYL</sequence>
<protein>
    <submittedName>
        <fullName evidence="1">Uncharacterized protein</fullName>
    </submittedName>
</protein>
<dbReference type="AlphaFoldDB" id="A0AAD9MIV2"/>